<accession>A0ABD3BQA6</accession>
<dbReference type="AlphaFoldDB" id="A0ABD3BQA6"/>
<comment type="caution">
    <text evidence="1">The sequence shown here is derived from an EMBL/GenBank/DDBJ whole genome shotgun (WGS) entry which is preliminary data.</text>
</comment>
<name>A0ABD3BQA6_9LAMI</name>
<evidence type="ECO:0000313" key="2">
    <source>
        <dbReference type="Proteomes" id="UP001632038"/>
    </source>
</evidence>
<gene>
    <name evidence="1" type="ORF">CASFOL_034552</name>
</gene>
<keyword evidence="2" id="KW-1185">Reference proteome</keyword>
<dbReference type="EMBL" id="JAVIJP010000066">
    <property type="protein sequence ID" value="KAL3619640.1"/>
    <property type="molecule type" value="Genomic_DNA"/>
</dbReference>
<organism evidence="1 2">
    <name type="scientific">Castilleja foliolosa</name>
    <dbReference type="NCBI Taxonomy" id="1961234"/>
    <lineage>
        <taxon>Eukaryota</taxon>
        <taxon>Viridiplantae</taxon>
        <taxon>Streptophyta</taxon>
        <taxon>Embryophyta</taxon>
        <taxon>Tracheophyta</taxon>
        <taxon>Spermatophyta</taxon>
        <taxon>Magnoliopsida</taxon>
        <taxon>eudicotyledons</taxon>
        <taxon>Gunneridae</taxon>
        <taxon>Pentapetalae</taxon>
        <taxon>asterids</taxon>
        <taxon>lamiids</taxon>
        <taxon>Lamiales</taxon>
        <taxon>Orobanchaceae</taxon>
        <taxon>Pedicularideae</taxon>
        <taxon>Castillejinae</taxon>
        <taxon>Castilleja</taxon>
    </lineage>
</organism>
<reference evidence="2" key="1">
    <citation type="journal article" date="2024" name="IScience">
        <title>Strigolactones Initiate the Formation of Haustorium-like Structures in Castilleja.</title>
        <authorList>
            <person name="Buerger M."/>
            <person name="Peterson D."/>
            <person name="Chory J."/>
        </authorList>
    </citation>
    <scope>NUCLEOTIDE SEQUENCE [LARGE SCALE GENOMIC DNA]</scope>
</reference>
<sequence length="137" mass="15483">MVSSRPRIFELRQALASLKQDQSTVDAYFTNIKLIWDELSNYRLKCACGAPSRLCGFNNEEHVMAFLMGLNESLADIRGQILLMDPLPSMRNVFSLVLQEEKQNSITDSGSFVFAARDELEKVINDATMKTNEEEGD</sequence>
<dbReference type="PANTHER" id="PTHR34222:SF99">
    <property type="entry name" value="PROTEIN, PUTATIVE-RELATED"/>
    <property type="match status" value="1"/>
</dbReference>
<protein>
    <recommendedName>
        <fullName evidence="3">Retrotransposon gag domain-containing protein</fullName>
    </recommendedName>
</protein>
<proteinExistence type="predicted"/>
<evidence type="ECO:0000313" key="1">
    <source>
        <dbReference type="EMBL" id="KAL3619640.1"/>
    </source>
</evidence>
<dbReference type="PANTHER" id="PTHR34222">
    <property type="entry name" value="GAG_PRE-INTEGRS DOMAIN-CONTAINING PROTEIN"/>
    <property type="match status" value="1"/>
</dbReference>
<dbReference type="Proteomes" id="UP001632038">
    <property type="component" value="Unassembled WGS sequence"/>
</dbReference>
<evidence type="ECO:0008006" key="3">
    <source>
        <dbReference type="Google" id="ProtNLM"/>
    </source>
</evidence>